<protein>
    <submittedName>
        <fullName evidence="2">Uncharacterized protein</fullName>
    </submittedName>
</protein>
<evidence type="ECO:0000256" key="1">
    <source>
        <dbReference type="SAM" id="SignalP"/>
    </source>
</evidence>
<dbReference type="EMBL" id="LSSM01006680">
    <property type="protein sequence ID" value="OMJ10280.1"/>
    <property type="molecule type" value="Genomic_DNA"/>
</dbReference>
<feature type="chain" id="PRO_5012435696" evidence="1">
    <location>
        <begin position="16"/>
        <end position="101"/>
    </location>
</feature>
<dbReference type="Proteomes" id="UP000187429">
    <property type="component" value="Unassembled WGS sequence"/>
</dbReference>
<evidence type="ECO:0000313" key="2">
    <source>
        <dbReference type="EMBL" id="OMJ10280.1"/>
    </source>
</evidence>
<keyword evidence="3" id="KW-1185">Reference proteome</keyword>
<accession>A0A1R1X6R5</accession>
<gene>
    <name evidence="2" type="ORF">AYI69_g10311</name>
</gene>
<organism evidence="2 3">
    <name type="scientific">Smittium culicis</name>
    <dbReference type="NCBI Taxonomy" id="133412"/>
    <lineage>
        <taxon>Eukaryota</taxon>
        <taxon>Fungi</taxon>
        <taxon>Fungi incertae sedis</taxon>
        <taxon>Zoopagomycota</taxon>
        <taxon>Kickxellomycotina</taxon>
        <taxon>Harpellomycetes</taxon>
        <taxon>Harpellales</taxon>
        <taxon>Legeriomycetaceae</taxon>
        <taxon>Smittium</taxon>
    </lineage>
</organism>
<evidence type="ECO:0000313" key="3">
    <source>
        <dbReference type="Proteomes" id="UP000187429"/>
    </source>
</evidence>
<feature type="signal peptide" evidence="1">
    <location>
        <begin position="1"/>
        <end position="15"/>
    </location>
</feature>
<sequence length="101" mass="10489">MALATSAIAITIVFAIDNASDFGAADALKAANISVLLSDSSRVARRSTHPSVSIQHIFLSRCVSVADCATAVTITATPAIVALMQAIVAFVAKLIAFYEIH</sequence>
<proteinExistence type="predicted"/>
<reference evidence="3" key="1">
    <citation type="submission" date="2017-01" db="EMBL/GenBank/DDBJ databases">
        <authorList>
            <person name="Wang Y."/>
            <person name="White M."/>
            <person name="Kvist S."/>
            <person name="Moncalvo J.-M."/>
        </authorList>
    </citation>
    <scope>NUCLEOTIDE SEQUENCE [LARGE SCALE GENOMIC DNA]</scope>
    <source>
        <strain evidence="3">ID-206-W2</strain>
    </source>
</reference>
<comment type="caution">
    <text evidence="2">The sequence shown here is derived from an EMBL/GenBank/DDBJ whole genome shotgun (WGS) entry which is preliminary data.</text>
</comment>
<keyword evidence="1" id="KW-0732">Signal</keyword>
<dbReference type="AlphaFoldDB" id="A0A1R1X6R5"/>
<name>A0A1R1X6R5_9FUNG</name>